<dbReference type="AlphaFoldDB" id="A0A856M5F0"/>
<dbReference type="KEGG" id="psua:FLK61_00360"/>
<evidence type="ECO:0000256" key="1">
    <source>
        <dbReference type="SAM" id="MobiDB-lite"/>
    </source>
</evidence>
<gene>
    <name evidence="2" type="ORF">FLK61_00360</name>
</gene>
<feature type="compositionally biased region" description="Basic and acidic residues" evidence="1">
    <location>
        <begin position="17"/>
        <end position="26"/>
    </location>
</feature>
<name>A0A856M5F0_9BACI</name>
<sequence>MLPVPETRKPGATCRDVAAEERDRCQASRSEPAAAEEKMLPVPETRKPGAAVSVMRAAEEDQCLEL</sequence>
<dbReference type="Proteomes" id="UP000318138">
    <property type="component" value="Plasmid unnamed1"/>
</dbReference>
<protein>
    <submittedName>
        <fullName evidence="2">Uncharacterized protein</fullName>
    </submittedName>
</protein>
<accession>A0A856M5F0</accession>
<geneLocation type="plasmid" evidence="2 3">
    <name>unnamed1</name>
</geneLocation>
<keyword evidence="2" id="KW-0614">Plasmid</keyword>
<feature type="compositionally biased region" description="Basic and acidic residues" evidence="1">
    <location>
        <begin position="35"/>
        <end position="44"/>
    </location>
</feature>
<evidence type="ECO:0000313" key="3">
    <source>
        <dbReference type="Proteomes" id="UP000318138"/>
    </source>
</evidence>
<feature type="region of interest" description="Disordered" evidence="1">
    <location>
        <begin position="1"/>
        <end position="44"/>
    </location>
</feature>
<organism evidence="2 3">
    <name type="scientific">Paenalkalicoccus suaedae</name>
    <dbReference type="NCBI Taxonomy" id="2592382"/>
    <lineage>
        <taxon>Bacteria</taxon>
        <taxon>Bacillati</taxon>
        <taxon>Bacillota</taxon>
        <taxon>Bacilli</taxon>
        <taxon>Bacillales</taxon>
        <taxon>Bacillaceae</taxon>
        <taxon>Paenalkalicoccus</taxon>
    </lineage>
</organism>
<reference evidence="2 3" key="1">
    <citation type="submission" date="2019-07" db="EMBL/GenBank/DDBJ databases">
        <title>Bacillus alkalisoli sp. nov. isolated from saline soil.</title>
        <authorList>
            <person name="Sun J.-Q."/>
            <person name="Xu L."/>
        </authorList>
    </citation>
    <scope>NUCLEOTIDE SEQUENCE [LARGE SCALE GENOMIC DNA]</scope>
    <source>
        <strain evidence="2 3">M4U3P1</strain>
        <plasmid evidence="2 3">unnamed1</plasmid>
    </source>
</reference>
<proteinExistence type="predicted"/>
<evidence type="ECO:0000313" key="2">
    <source>
        <dbReference type="EMBL" id="QDK92303.1"/>
    </source>
</evidence>
<keyword evidence="3" id="KW-1185">Reference proteome</keyword>
<dbReference type="EMBL" id="CP041370">
    <property type="protein sequence ID" value="QDK92303.1"/>
    <property type="molecule type" value="Genomic_DNA"/>
</dbReference>